<dbReference type="Pfam" id="PF00916">
    <property type="entry name" value="Sulfate_transp"/>
    <property type="match status" value="2"/>
</dbReference>
<feature type="region of interest" description="Disordered" evidence="5">
    <location>
        <begin position="615"/>
        <end position="676"/>
    </location>
</feature>
<dbReference type="InterPro" id="IPR002645">
    <property type="entry name" value="STAS_dom"/>
</dbReference>
<feature type="transmembrane region" description="Helical" evidence="6">
    <location>
        <begin position="263"/>
        <end position="286"/>
    </location>
</feature>
<feature type="domain" description="STAS" evidence="8">
    <location>
        <begin position="473"/>
        <end position="578"/>
    </location>
</feature>
<feature type="transmembrane region" description="Helical" evidence="6">
    <location>
        <begin position="89"/>
        <end position="110"/>
    </location>
</feature>
<dbReference type="EMBL" id="CP111013">
    <property type="protein sequence ID" value="WAQ96757.1"/>
    <property type="molecule type" value="Genomic_DNA"/>
</dbReference>
<keyword evidence="2 6" id="KW-0812">Transmembrane</keyword>
<sequence>MSGEREPLLGHAGTLSGHGSLRRRSPGSEIEEIEQEFEEEDVLTLRQVFQPNTMKQYVKRCCNVHDAKNKFPIIKWLPKYSLQDFQCDLISGLTVALTVLPQGLAYAVIANLPPQDITLGPTAIMSLMTAAFASSPIPNDPTYALILTLVCGVVQFLMGVLHLGIMVNFISYPVINAFTSAAAITIAFGQVKGILGLHDIPREFLHMVYETCKKIPETRVWDLTMGLSAIVVLLLMKQLRKIKWRQPGPNERIPMIVLVFRKFIWLSSIAANAIIVITCSGIAAILEKYGHGDALSVTGHDIGAGLIVVPILGLVESIAIGKAFARQNNYKILPNQELLAIGAANIMSSFVSAYPVTGSFSRTAVNSQSGVRTPMAGVWTGGIIILALAFLTPLFEYVPKSALSAVIISAVIQMVDYEIVMKFWKIEKLALIPWAVTFLTSFGLGIEYGILIGIGVHLLILLYPVARPRITVQYLDYVVITFNQSIRYPSVEYLQNKVTQYMYKNEDEGVPLSVILDCQHLTSGLDYTTIMGLIEIIADFKRKDVHFSMAGVKKSIIKELNNADVKDIIYGDSIEDSIRKIKEAEKHGSFEDQLESITIINGKLAGATAVNASPVPGRRLPRLAGGVEPRPVSKLAQEPDRRLAQKPQSNLAFESSDSEEEDKPGSPSSKNGGFRM</sequence>
<feature type="transmembrane region" description="Helical" evidence="6">
    <location>
        <begin position="402"/>
        <end position="420"/>
    </location>
</feature>
<feature type="transmembrane region" description="Helical" evidence="6">
    <location>
        <begin position="306"/>
        <end position="325"/>
    </location>
</feature>
<keyword evidence="10" id="KW-1185">Reference proteome</keyword>
<feature type="transmembrane region" description="Helical" evidence="6">
    <location>
        <begin position="337"/>
        <end position="356"/>
    </location>
</feature>
<proteinExistence type="predicted"/>
<dbReference type="PANTHER" id="PTHR11814">
    <property type="entry name" value="SULFATE TRANSPORTER"/>
    <property type="match status" value="1"/>
</dbReference>
<dbReference type="InterPro" id="IPR001902">
    <property type="entry name" value="SLC26A/SulP_fam"/>
</dbReference>
<evidence type="ECO:0000256" key="5">
    <source>
        <dbReference type="SAM" id="MobiDB-lite"/>
    </source>
</evidence>
<evidence type="ECO:0000256" key="4">
    <source>
        <dbReference type="ARBA" id="ARBA00023136"/>
    </source>
</evidence>
<dbReference type="Gene3D" id="3.30.750.24">
    <property type="entry name" value="STAS domain"/>
    <property type="match status" value="1"/>
</dbReference>
<evidence type="ECO:0000313" key="10">
    <source>
        <dbReference type="Proteomes" id="UP001164746"/>
    </source>
</evidence>
<reference evidence="9" key="1">
    <citation type="submission" date="2022-11" db="EMBL/GenBank/DDBJ databases">
        <title>Centuries of genome instability and evolution in soft-shell clam transmissible cancer (bioRxiv).</title>
        <authorList>
            <person name="Hart S.F.M."/>
            <person name="Yonemitsu M.A."/>
            <person name="Giersch R.M."/>
            <person name="Beal B.F."/>
            <person name="Arriagada G."/>
            <person name="Davis B.W."/>
            <person name="Ostrander E.A."/>
            <person name="Goff S.P."/>
            <person name="Metzger M.J."/>
        </authorList>
    </citation>
    <scope>NUCLEOTIDE SEQUENCE</scope>
    <source>
        <strain evidence="9">MELC-2E11</strain>
        <tissue evidence="9">Siphon/mantle</tissue>
    </source>
</reference>
<evidence type="ECO:0000256" key="2">
    <source>
        <dbReference type="ARBA" id="ARBA00022692"/>
    </source>
</evidence>
<accession>A0ABY7DGG4</accession>
<keyword evidence="4 6" id="KW-0472">Membrane</keyword>
<evidence type="ECO:0000259" key="7">
    <source>
        <dbReference type="Pfam" id="PF00916"/>
    </source>
</evidence>
<protein>
    <submittedName>
        <fullName evidence="9">S2611-like protein</fullName>
    </submittedName>
</protein>
<feature type="compositionally biased region" description="Polar residues" evidence="5">
    <location>
        <begin position="646"/>
        <end position="655"/>
    </location>
</feature>
<feature type="transmembrane region" description="Helical" evidence="6">
    <location>
        <begin position="432"/>
        <end position="463"/>
    </location>
</feature>
<evidence type="ECO:0000313" key="9">
    <source>
        <dbReference type="EMBL" id="WAQ96757.1"/>
    </source>
</evidence>
<feature type="domain" description="SLC26A/SulP transporter" evidence="7">
    <location>
        <begin position="116"/>
        <end position="437"/>
    </location>
</feature>
<dbReference type="InterPro" id="IPR036513">
    <property type="entry name" value="STAS_dom_sf"/>
</dbReference>
<evidence type="ECO:0000256" key="3">
    <source>
        <dbReference type="ARBA" id="ARBA00022989"/>
    </source>
</evidence>
<feature type="transmembrane region" description="Helical" evidence="6">
    <location>
        <begin position="177"/>
        <end position="198"/>
    </location>
</feature>
<comment type="subcellular location">
    <subcellularLocation>
        <location evidence="1">Membrane</location>
        <topology evidence="1">Multi-pass membrane protein</topology>
    </subcellularLocation>
</comment>
<feature type="region of interest" description="Disordered" evidence="5">
    <location>
        <begin position="1"/>
        <end position="28"/>
    </location>
</feature>
<feature type="transmembrane region" description="Helical" evidence="6">
    <location>
        <begin position="143"/>
        <end position="165"/>
    </location>
</feature>
<keyword evidence="3 6" id="KW-1133">Transmembrane helix</keyword>
<feature type="transmembrane region" description="Helical" evidence="6">
    <location>
        <begin position="218"/>
        <end position="236"/>
    </location>
</feature>
<feature type="compositionally biased region" description="Polar residues" evidence="5">
    <location>
        <begin position="666"/>
        <end position="676"/>
    </location>
</feature>
<evidence type="ECO:0000256" key="1">
    <source>
        <dbReference type="ARBA" id="ARBA00004141"/>
    </source>
</evidence>
<name>A0ABY7DGG4_MYAAR</name>
<feature type="domain" description="SLC26A/SulP transporter" evidence="7">
    <location>
        <begin position="85"/>
        <end position="115"/>
    </location>
</feature>
<gene>
    <name evidence="9" type="ORF">MAR_029447</name>
</gene>
<dbReference type="Pfam" id="PF01740">
    <property type="entry name" value="STAS"/>
    <property type="match status" value="1"/>
</dbReference>
<dbReference type="CDD" id="cd07042">
    <property type="entry name" value="STAS_SulP_like_sulfate_transporter"/>
    <property type="match status" value="1"/>
</dbReference>
<evidence type="ECO:0000256" key="6">
    <source>
        <dbReference type="SAM" id="Phobius"/>
    </source>
</evidence>
<dbReference type="Proteomes" id="UP001164746">
    <property type="component" value="Chromosome 2"/>
</dbReference>
<organism evidence="9 10">
    <name type="scientific">Mya arenaria</name>
    <name type="common">Soft-shell clam</name>
    <dbReference type="NCBI Taxonomy" id="6604"/>
    <lineage>
        <taxon>Eukaryota</taxon>
        <taxon>Metazoa</taxon>
        <taxon>Spiralia</taxon>
        <taxon>Lophotrochozoa</taxon>
        <taxon>Mollusca</taxon>
        <taxon>Bivalvia</taxon>
        <taxon>Autobranchia</taxon>
        <taxon>Heteroconchia</taxon>
        <taxon>Euheterodonta</taxon>
        <taxon>Imparidentia</taxon>
        <taxon>Neoheterodontei</taxon>
        <taxon>Myida</taxon>
        <taxon>Myoidea</taxon>
        <taxon>Myidae</taxon>
        <taxon>Mya</taxon>
    </lineage>
</organism>
<feature type="transmembrane region" description="Helical" evidence="6">
    <location>
        <begin position="376"/>
        <end position="395"/>
    </location>
</feature>
<evidence type="ECO:0000259" key="8">
    <source>
        <dbReference type="Pfam" id="PF01740"/>
    </source>
</evidence>
<dbReference type="InterPro" id="IPR011547">
    <property type="entry name" value="SLC26A/SulP_dom"/>
</dbReference>